<evidence type="ECO:0000256" key="1">
    <source>
        <dbReference type="SAM" id="MobiDB-lite"/>
    </source>
</evidence>
<feature type="region of interest" description="Disordered" evidence="1">
    <location>
        <begin position="235"/>
        <end position="272"/>
    </location>
</feature>
<dbReference type="EMBL" id="QYRT01000004">
    <property type="protein sequence ID" value="TIH40183.1"/>
    <property type="molecule type" value="Genomic_DNA"/>
</dbReference>
<dbReference type="OrthoDB" id="9182727at2"/>
<evidence type="ECO:0000259" key="2">
    <source>
        <dbReference type="Pfam" id="PF18476"/>
    </source>
</evidence>
<organism evidence="3 4">
    <name type="scientific">Subtercola vilae</name>
    <dbReference type="NCBI Taxonomy" id="2056433"/>
    <lineage>
        <taxon>Bacteria</taxon>
        <taxon>Bacillati</taxon>
        <taxon>Actinomycetota</taxon>
        <taxon>Actinomycetes</taxon>
        <taxon>Micrococcales</taxon>
        <taxon>Microbacteriaceae</taxon>
        <taxon>Subtercola</taxon>
    </lineage>
</organism>
<evidence type="ECO:0000313" key="4">
    <source>
        <dbReference type="Proteomes" id="UP000306192"/>
    </source>
</evidence>
<dbReference type="AlphaFoldDB" id="A0A4T2C6Z0"/>
<evidence type="ECO:0000313" key="3">
    <source>
        <dbReference type="EMBL" id="TIH40183.1"/>
    </source>
</evidence>
<protein>
    <recommendedName>
        <fullName evidence="2">PIN like domain-containing protein</fullName>
    </recommendedName>
</protein>
<feature type="domain" description="PIN like" evidence="2">
    <location>
        <begin position="4"/>
        <end position="102"/>
    </location>
</feature>
<dbReference type="RefSeq" id="WP_161580345.1">
    <property type="nucleotide sequence ID" value="NZ_QYRT01000004.1"/>
</dbReference>
<comment type="caution">
    <text evidence="3">The sequence shown here is derived from an EMBL/GenBank/DDBJ whole genome shotgun (WGS) entry which is preliminary data.</text>
</comment>
<sequence>MRFDDPHLTSIESWFGGRIGPAYETEATTQKMKLAAERLGKKIPPGFKDANKGEAGASGDFFVWSQIMDHAKENAVDVMFVTDDLKDDWWLRVAGNTIGALPALLAEFREETGQEVHFYRSSRFVEEASGRLDLGIEPRQVSAAVSELKGMSFVIPLLNVDWTKLIANTPINVGDLTGIGSAAARASTFTFDVPAATEIGKIVSAGLWARSGMDKQAEHIVSSIIKAQPDIASFTLADASDSEAPTEDANGDPGDSDSDEDEHEAEGEHEQR</sequence>
<accession>A0A4T2C6Z0</accession>
<dbReference type="Pfam" id="PF18476">
    <property type="entry name" value="PIN_8"/>
    <property type="match status" value="1"/>
</dbReference>
<dbReference type="InterPro" id="IPR041578">
    <property type="entry name" value="PIN_8"/>
</dbReference>
<name>A0A4T2C6Z0_9MICO</name>
<keyword evidence="4" id="KW-1185">Reference proteome</keyword>
<gene>
    <name evidence="3" type="ORF">D4765_03455</name>
</gene>
<dbReference type="Proteomes" id="UP000306192">
    <property type="component" value="Unassembled WGS sequence"/>
</dbReference>
<proteinExistence type="predicted"/>
<reference evidence="3 4" key="1">
    <citation type="journal article" date="2019" name="Microorganisms">
        <title>Systematic Affiliation and Genome Analysis of Subtercola vilae DB165(T) with Particular Emphasis on Cold Adaptation of an Isolate from a High-Altitude Cold Volcano Lake.</title>
        <authorList>
            <person name="Villalobos A.S."/>
            <person name="Wiese J."/>
            <person name="Imhoff J.F."/>
            <person name="Dorador C."/>
            <person name="Keller A."/>
            <person name="Hentschel U."/>
        </authorList>
    </citation>
    <scope>NUCLEOTIDE SEQUENCE [LARGE SCALE GENOMIC DNA]</scope>
    <source>
        <strain evidence="3 4">DB165</strain>
    </source>
</reference>
<feature type="compositionally biased region" description="Acidic residues" evidence="1">
    <location>
        <begin position="240"/>
        <end position="265"/>
    </location>
</feature>